<dbReference type="EMBL" id="ML733453">
    <property type="protein sequence ID" value="KAB8218169.1"/>
    <property type="molecule type" value="Genomic_DNA"/>
</dbReference>
<keyword evidence="2" id="KW-1185">Reference proteome</keyword>
<sequence>MKTGRTTDFQPPLLIKYGSWLGRRPIAWSHKSYRGPLISTLSFVHWIPLLAWRPSKSKTLFRQDGGDFLILRRTSHILPMIACNLGDSRPALEPHS</sequence>
<feature type="non-terminal residue" evidence="1">
    <location>
        <position position="96"/>
    </location>
</feature>
<organism evidence="1 2">
    <name type="scientific">Aspergillus novoparasiticus</name>
    <dbReference type="NCBI Taxonomy" id="986946"/>
    <lineage>
        <taxon>Eukaryota</taxon>
        <taxon>Fungi</taxon>
        <taxon>Dikarya</taxon>
        <taxon>Ascomycota</taxon>
        <taxon>Pezizomycotina</taxon>
        <taxon>Eurotiomycetes</taxon>
        <taxon>Eurotiomycetidae</taxon>
        <taxon>Eurotiales</taxon>
        <taxon>Aspergillaceae</taxon>
        <taxon>Aspergillus</taxon>
        <taxon>Aspergillus subgen. Circumdati</taxon>
    </lineage>
</organism>
<evidence type="ECO:0000313" key="2">
    <source>
        <dbReference type="Proteomes" id="UP000326799"/>
    </source>
</evidence>
<gene>
    <name evidence="1" type="ORF">BDV33DRAFT_176057</name>
</gene>
<name>A0A5N6ELP0_9EURO</name>
<accession>A0A5N6ELP0</accession>
<dbReference type="Proteomes" id="UP000326799">
    <property type="component" value="Unassembled WGS sequence"/>
</dbReference>
<proteinExistence type="predicted"/>
<evidence type="ECO:0000313" key="1">
    <source>
        <dbReference type="EMBL" id="KAB8218169.1"/>
    </source>
</evidence>
<protein>
    <submittedName>
        <fullName evidence="1">Uncharacterized protein</fullName>
    </submittedName>
</protein>
<dbReference type="AlphaFoldDB" id="A0A5N6ELP0"/>
<reference evidence="1 2" key="1">
    <citation type="submission" date="2019-04" db="EMBL/GenBank/DDBJ databases">
        <title>Fungal friends and foes A comparative genomics study of 23 Aspergillus species from section Flavi.</title>
        <authorList>
            <consortium name="DOE Joint Genome Institute"/>
            <person name="Kjaerbolling I."/>
            <person name="Vesth T.C."/>
            <person name="Frisvad J.C."/>
            <person name="Nybo J.L."/>
            <person name="Theobald S."/>
            <person name="Kildgaard S."/>
            <person name="Petersen T.I."/>
            <person name="Kuo A."/>
            <person name="Sato A."/>
            <person name="Lyhne E.K."/>
            <person name="Kogle M.E."/>
            <person name="Wiebenga A."/>
            <person name="Kun R.S."/>
            <person name="Lubbers R.J."/>
            <person name="Makela M.R."/>
            <person name="Barry K."/>
            <person name="Chovatia M."/>
            <person name="Clum A."/>
            <person name="Daum C."/>
            <person name="Haridas S."/>
            <person name="He G."/>
            <person name="LaButti K."/>
            <person name="Lipzen A."/>
            <person name="Mondo S."/>
            <person name="Pangilinan J."/>
            <person name="Riley R."/>
            <person name="Salamov A."/>
            <person name="Simmons B.A."/>
            <person name="Magnuson J.K."/>
            <person name="Henrissat B."/>
            <person name="Mortensen U.H."/>
            <person name="Larsen T.O."/>
            <person name="De vries R.P."/>
            <person name="Grigoriev I.V."/>
            <person name="Machida M."/>
            <person name="Baker S.E."/>
            <person name="Andersen M.R."/>
        </authorList>
    </citation>
    <scope>NUCLEOTIDE SEQUENCE [LARGE SCALE GENOMIC DNA]</scope>
    <source>
        <strain evidence="1 2">CBS 126849</strain>
    </source>
</reference>